<keyword evidence="11" id="KW-1185">Reference proteome</keyword>
<dbReference type="GO" id="GO:0016740">
    <property type="term" value="F:transferase activity"/>
    <property type="evidence" value="ECO:0007669"/>
    <property type="project" value="UniProtKB-KW"/>
</dbReference>
<evidence type="ECO:0000313" key="10">
    <source>
        <dbReference type="EMBL" id="MCO4293709.1"/>
    </source>
</evidence>
<evidence type="ECO:0000256" key="1">
    <source>
        <dbReference type="ARBA" id="ARBA00004752"/>
    </source>
</evidence>
<dbReference type="GO" id="GO:0009252">
    <property type="term" value="P:peptidoglycan biosynthetic process"/>
    <property type="evidence" value="ECO:0007669"/>
    <property type="project" value="UniProtKB-KW"/>
</dbReference>
<dbReference type="Pfam" id="PF03734">
    <property type="entry name" value="YkuD"/>
    <property type="match status" value="1"/>
</dbReference>
<evidence type="ECO:0000256" key="3">
    <source>
        <dbReference type="ARBA" id="ARBA00022679"/>
    </source>
</evidence>
<keyword evidence="8" id="KW-0812">Transmembrane</keyword>
<evidence type="ECO:0000256" key="5">
    <source>
        <dbReference type="ARBA" id="ARBA00022984"/>
    </source>
</evidence>
<dbReference type="InterPro" id="IPR005490">
    <property type="entry name" value="LD_TPept_cat_dom"/>
</dbReference>
<evidence type="ECO:0000256" key="2">
    <source>
        <dbReference type="ARBA" id="ARBA00005992"/>
    </source>
</evidence>
<evidence type="ECO:0000259" key="9">
    <source>
        <dbReference type="PROSITE" id="PS52029"/>
    </source>
</evidence>
<sequence>MPLKKRLFIAFSLLLTGLLIYYFYPESKLPLKTNIDKLVVIKSERKLMAFSNNRLVKTYAISLGREPEGAKQYEGDMKTPEGLYFINDKNANSGYYKNLGISYPDKKDLALAKKLGKPAGGDVKIHGLKNGLGFIDKFQRWYNWTWGCIALTNKEIEELYSHVAVGTPIEIKP</sequence>
<dbReference type="InterPro" id="IPR038063">
    <property type="entry name" value="Transpep_catalytic_dom"/>
</dbReference>
<dbReference type="GO" id="GO:0071555">
    <property type="term" value="P:cell wall organization"/>
    <property type="evidence" value="ECO:0007669"/>
    <property type="project" value="UniProtKB-UniRule"/>
</dbReference>
<dbReference type="EMBL" id="JAMWYS010000040">
    <property type="protein sequence ID" value="MCO4293709.1"/>
    <property type="molecule type" value="Genomic_DNA"/>
</dbReference>
<feature type="domain" description="L,D-TPase catalytic" evidence="9">
    <location>
        <begin position="36"/>
        <end position="172"/>
    </location>
</feature>
<keyword evidence="8" id="KW-1133">Transmembrane helix</keyword>
<keyword evidence="6 7" id="KW-0961">Cell wall biogenesis/degradation</keyword>
<proteinExistence type="inferred from homology"/>
<protein>
    <submittedName>
        <fullName evidence="10">L,D-transpeptidase family protein</fullName>
    </submittedName>
</protein>
<comment type="caution">
    <text evidence="10">The sequence shown here is derived from an EMBL/GenBank/DDBJ whole genome shotgun (WGS) entry which is preliminary data.</text>
</comment>
<keyword evidence="8" id="KW-0472">Membrane</keyword>
<evidence type="ECO:0000313" key="11">
    <source>
        <dbReference type="Proteomes" id="UP001155182"/>
    </source>
</evidence>
<keyword evidence="5 7" id="KW-0573">Peptidoglycan synthesis</keyword>
<feature type="transmembrane region" description="Helical" evidence="8">
    <location>
        <begin position="7"/>
        <end position="24"/>
    </location>
</feature>
<dbReference type="PROSITE" id="PS52029">
    <property type="entry name" value="LD_TPASE"/>
    <property type="match status" value="1"/>
</dbReference>
<dbReference type="PANTHER" id="PTHR36699">
    <property type="entry name" value="LD-TRANSPEPTIDASE"/>
    <property type="match status" value="1"/>
</dbReference>
<dbReference type="Gene3D" id="2.40.440.10">
    <property type="entry name" value="L,D-transpeptidase catalytic domain-like"/>
    <property type="match status" value="1"/>
</dbReference>
<dbReference type="SUPFAM" id="SSF141523">
    <property type="entry name" value="L,D-transpeptidase catalytic domain-like"/>
    <property type="match status" value="1"/>
</dbReference>
<accession>A0A9X2JDK1</accession>
<comment type="similarity">
    <text evidence="2">Belongs to the YkuD family.</text>
</comment>
<dbReference type="RefSeq" id="WP_252588360.1">
    <property type="nucleotide sequence ID" value="NZ_JAMWYS010000040.1"/>
</dbReference>
<keyword evidence="4 7" id="KW-0133">Cell shape</keyword>
<feature type="active site" description="Nucleophile" evidence="7">
    <location>
        <position position="148"/>
    </location>
</feature>
<name>A0A9X2JDK1_9SPHI</name>
<gene>
    <name evidence="10" type="ORF">NF867_12625</name>
</gene>
<dbReference type="PANTHER" id="PTHR36699:SF1">
    <property type="entry name" value="L,D-TRANSPEPTIDASE YAFK-RELATED"/>
    <property type="match status" value="1"/>
</dbReference>
<reference evidence="10" key="1">
    <citation type="submission" date="2022-06" db="EMBL/GenBank/DDBJ databases">
        <title>Solitalea sp. MAHUQ-68 isolated from rhizospheric soil.</title>
        <authorList>
            <person name="Huq M.A."/>
        </authorList>
    </citation>
    <scope>NUCLEOTIDE SEQUENCE</scope>
    <source>
        <strain evidence="10">MAHUQ-68</strain>
    </source>
</reference>
<evidence type="ECO:0000256" key="8">
    <source>
        <dbReference type="SAM" id="Phobius"/>
    </source>
</evidence>
<dbReference type="CDD" id="cd16913">
    <property type="entry name" value="YkuD_like"/>
    <property type="match status" value="1"/>
</dbReference>
<evidence type="ECO:0000256" key="6">
    <source>
        <dbReference type="ARBA" id="ARBA00023316"/>
    </source>
</evidence>
<comment type="pathway">
    <text evidence="1 7">Cell wall biogenesis; peptidoglycan biosynthesis.</text>
</comment>
<dbReference type="GO" id="GO:0004180">
    <property type="term" value="F:carboxypeptidase activity"/>
    <property type="evidence" value="ECO:0007669"/>
    <property type="project" value="UniProtKB-ARBA"/>
</dbReference>
<evidence type="ECO:0000256" key="7">
    <source>
        <dbReference type="PROSITE-ProRule" id="PRU01373"/>
    </source>
</evidence>
<evidence type="ECO:0000256" key="4">
    <source>
        <dbReference type="ARBA" id="ARBA00022960"/>
    </source>
</evidence>
<feature type="active site" description="Proton donor/acceptor" evidence="7">
    <location>
        <position position="126"/>
    </location>
</feature>
<keyword evidence="3" id="KW-0808">Transferase</keyword>
<organism evidence="10 11">
    <name type="scientific">Solitalea agri</name>
    <dbReference type="NCBI Taxonomy" id="2953739"/>
    <lineage>
        <taxon>Bacteria</taxon>
        <taxon>Pseudomonadati</taxon>
        <taxon>Bacteroidota</taxon>
        <taxon>Sphingobacteriia</taxon>
        <taxon>Sphingobacteriales</taxon>
        <taxon>Sphingobacteriaceae</taxon>
        <taxon>Solitalea</taxon>
    </lineage>
</organism>
<dbReference type="Proteomes" id="UP001155182">
    <property type="component" value="Unassembled WGS sequence"/>
</dbReference>
<dbReference type="AlphaFoldDB" id="A0A9X2JDK1"/>
<dbReference type="GO" id="GO:0008360">
    <property type="term" value="P:regulation of cell shape"/>
    <property type="evidence" value="ECO:0007669"/>
    <property type="project" value="UniProtKB-UniRule"/>
</dbReference>